<dbReference type="CDD" id="cd16345">
    <property type="entry name" value="LMWP_ArsC"/>
    <property type="match status" value="1"/>
</dbReference>
<dbReference type="SUPFAM" id="SSF52788">
    <property type="entry name" value="Phosphotyrosine protein phosphatases I"/>
    <property type="match status" value="1"/>
</dbReference>
<feature type="region of interest" description="Disordered" evidence="9">
    <location>
        <begin position="765"/>
        <end position="787"/>
    </location>
</feature>
<dbReference type="Proteomes" id="UP001157125">
    <property type="component" value="Unassembled WGS sequence"/>
</dbReference>
<feature type="transmembrane region" description="Helical" evidence="10">
    <location>
        <begin position="184"/>
        <end position="204"/>
    </location>
</feature>
<feature type="binding site" evidence="8">
    <location>
        <position position="564"/>
    </location>
    <ligand>
        <name>Zn(2+)</name>
        <dbReference type="ChEBI" id="CHEBI:29105"/>
    </ligand>
</feature>
<dbReference type="InterPro" id="IPR038638">
    <property type="entry name" value="RbpA_sf"/>
</dbReference>
<protein>
    <recommendedName>
        <fullName evidence="8">RNA polymerase-binding protein RbpA</fullName>
    </recommendedName>
</protein>
<feature type="transmembrane region" description="Helical" evidence="10">
    <location>
        <begin position="323"/>
        <end position="342"/>
    </location>
</feature>
<accession>A0ABQ6IIA6</accession>
<evidence type="ECO:0000256" key="3">
    <source>
        <dbReference type="ARBA" id="ARBA00022448"/>
    </source>
</evidence>
<dbReference type="NCBIfam" id="TIGR00832">
    <property type="entry name" value="acr3"/>
    <property type="match status" value="1"/>
</dbReference>
<comment type="function">
    <text evidence="8">Binds to RNA polymerase (RNAP), stimulating transcription from principal, but not alternative sigma factor promoters.</text>
</comment>
<dbReference type="InterPro" id="IPR036196">
    <property type="entry name" value="Ptyr_pPase_sf"/>
</dbReference>
<keyword evidence="5 10" id="KW-0812">Transmembrane</keyword>
<dbReference type="InterPro" id="IPR025182">
    <property type="entry name" value="RNApol-bd_RbpA"/>
</dbReference>
<keyword evidence="13" id="KW-1185">Reference proteome</keyword>
<feature type="transmembrane region" description="Helical" evidence="10">
    <location>
        <begin position="225"/>
        <end position="244"/>
    </location>
</feature>
<dbReference type="Pfam" id="PF13397">
    <property type="entry name" value="RbpA"/>
    <property type="match status" value="1"/>
</dbReference>
<dbReference type="PANTHER" id="PTHR43057">
    <property type="entry name" value="ARSENITE EFFLUX TRANSPORTER"/>
    <property type="match status" value="1"/>
</dbReference>
<comment type="cofactor">
    <cofactor evidence="8">
        <name>Zn(2+)</name>
        <dbReference type="ChEBI" id="CHEBI:29105"/>
    </cofactor>
    <text evidence="8">Bind 1 Zn(2+) per subunit.</text>
</comment>
<keyword evidence="8" id="KW-0479">Metal-binding</keyword>
<dbReference type="InterPro" id="IPR002657">
    <property type="entry name" value="BilAc:Na_symport/Acr3"/>
</dbReference>
<keyword evidence="8" id="KW-0805">Transcription regulation</keyword>
<proteinExistence type="inferred from homology"/>
<feature type="compositionally biased region" description="Polar residues" evidence="9">
    <location>
        <begin position="494"/>
        <end position="517"/>
    </location>
</feature>
<dbReference type="Pfam" id="PF01451">
    <property type="entry name" value="LMWPc"/>
    <property type="match status" value="1"/>
</dbReference>
<evidence type="ECO:0000256" key="10">
    <source>
        <dbReference type="SAM" id="Phobius"/>
    </source>
</evidence>
<evidence type="ECO:0000313" key="13">
    <source>
        <dbReference type="Proteomes" id="UP001157125"/>
    </source>
</evidence>
<keyword evidence="6 10" id="KW-1133">Transmembrane helix</keyword>
<feature type="transmembrane region" description="Helical" evidence="10">
    <location>
        <begin position="363"/>
        <end position="381"/>
    </location>
</feature>
<keyword evidence="3" id="KW-0813">Transport</keyword>
<dbReference type="Gene3D" id="1.20.1530.20">
    <property type="match status" value="1"/>
</dbReference>
<keyword evidence="8" id="KW-0862">Zinc</keyword>
<evidence type="ECO:0000256" key="4">
    <source>
        <dbReference type="ARBA" id="ARBA00022475"/>
    </source>
</evidence>
<feature type="compositionally biased region" description="Basic residues" evidence="9">
    <location>
        <begin position="442"/>
        <end position="468"/>
    </location>
</feature>
<gene>
    <name evidence="8" type="primary">rbpA</name>
    <name evidence="12" type="ORF">GCM10025876_38340</name>
</gene>
<dbReference type="InterPro" id="IPR004706">
    <property type="entry name" value="Arsenical-R_Acr3"/>
</dbReference>
<feature type="binding site" evidence="8">
    <location>
        <position position="586"/>
    </location>
    <ligand>
        <name>Zn(2+)</name>
        <dbReference type="ChEBI" id="CHEBI:29105"/>
    </ligand>
</feature>
<feature type="domain" description="Phosphotyrosine protein phosphatase I" evidence="11">
    <location>
        <begin position="6"/>
        <end position="131"/>
    </location>
</feature>
<feature type="transmembrane region" description="Helical" evidence="10">
    <location>
        <begin position="281"/>
        <end position="303"/>
    </location>
</feature>
<sequence>MSDSHPSVIFVCVHNAGRSQMAAGFMRHLSAGAVEVRSAGSMPAEHINPVAVEAMLEVGIDIREEQPKVLTPDAVQASDAVITMGCGDACPYYPGKRYEDWVLEDPAGQGIDAVRPIRDEIKARVEALLTQAHGMSTLAPRTAPARLSTLDRWLPLWIALAMLAGIGLGEYVPFVGDALEALEVGGISLPIALGLLVMMYPVLAKVRYDKVAAVTGDRRLLISSLVLNWLVGPAVMFALAWTFLPDLPAYRTGLIIVGLARCIAMVVIWNDLACGDREAAAVLVAINSVFQVVAFSVLGWFYLAVLPGWLGLETQGLDASMGTIALNVLVFLGVPLVAGFVSRAVGERARGREWYEETFLPRIGPWALYGLLFTIVLLFALQGEQVIAHPWDVARIALPLLCYFAVMWGAGMATGRALGLGYARTTTLAFTAAGNNFEPCHRRGHRNIRRRQRRSTRRGRRPAHRGARPGRTGVRDPLASPSPVRRIVRGSGAFPSTGNPQAGTTLVSGSFTSQRAGTTPACRHTMREADMADRALRGMRLGTQSMEAPGNSELAERRDVHYDCPNGHVVTLPFSVEADVPLSWECHCGALALLRDGDRPAETDTKAARTHWDMLLERRTIPERGTARRAPRTAPGGPHRRLARYFSRESARRTCVARSFMPHAVVLMSASRMIAPDIFDWPCSRSTKVIGTSTTTPPALTTLHAMSIWKQYPWDSTAEKSSLAQSVGAVGAEARRRIVHTQAQHQAHIGVGPRGQKSAVRRPVDHRASRHPAGTDCEVPRSGGAQHGGQVDGPVGAVGVHLDQHVVPALQTPSKAREIRGAQAGLAGPMQHVDVLVGGGALVSPQSGAVGRVVVGHQDVHVRSRCTYRGHLDGKRLALVVRGDDDESSGHQSYLSRMVRPAAEVTRMMGTMRKPQCHRCLSPTAGVISVRSGSVA</sequence>
<dbReference type="InterPro" id="IPR023485">
    <property type="entry name" value="Ptyr_pPase"/>
</dbReference>
<feature type="transmembrane region" description="Helical" evidence="10">
    <location>
        <begin position="153"/>
        <end position="172"/>
    </location>
</feature>
<comment type="similarity">
    <text evidence="8">Belongs to the RNA polymerase-binding protein RbpA family.</text>
</comment>
<dbReference type="SMART" id="SM00226">
    <property type="entry name" value="LMWPc"/>
    <property type="match status" value="1"/>
</dbReference>
<dbReference type="Gene3D" id="3.40.50.2300">
    <property type="match status" value="1"/>
</dbReference>
<comment type="similarity">
    <text evidence="2">Belongs to the arsenical resistance-3 (ACR3) (TC 2.A.59) family.</text>
</comment>
<evidence type="ECO:0000256" key="5">
    <source>
        <dbReference type="ARBA" id="ARBA00022692"/>
    </source>
</evidence>
<dbReference type="PANTHER" id="PTHR43057:SF1">
    <property type="entry name" value="ARSENICAL-RESISTANCE PROTEIN 3"/>
    <property type="match status" value="1"/>
</dbReference>
<dbReference type="HAMAP" id="MF_01483">
    <property type="entry name" value="RbpA"/>
    <property type="match status" value="1"/>
</dbReference>
<name>A0ABQ6IIA6_9MICO</name>
<feature type="transmembrane region" description="Helical" evidence="10">
    <location>
        <begin position="393"/>
        <end position="414"/>
    </location>
</feature>
<dbReference type="Gene3D" id="2.20.28.270">
    <property type="entry name" value="RNA polymerase-binding protein A"/>
    <property type="match status" value="1"/>
</dbReference>
<comment type="caution">
    <text evidence="12">The sequence shown here is derived from an EMBL/GenBank/DDBJ whole genome shotgun (WGS) entry which is preliminary data.</text>
</comment>
<dbReference type="Pfam" id="PF01758">
    <property type="entry name" value="SBF"/>
    <property type="match status" value="1"/>
</dbReference>
<evidence type="ECO:0000256" key="8">
    <source>
        <dbReference type="HAMAP-Rule" id="MF_01483"/>
    </source>
</evidence>
<keyword evidence="7 10" id="KW-0472">Membrane</keyword>
<feature type="region of interest" description="Disordered" evidence="9">
    <location>
        <begin position="441"/>
        <end position="521"/>
    </location>
</feature>
<organism evidence="12 13">
    <name type="scientific">Demequina litorisediminis</name>
    <dbReference type="NCBI Taxonomy" id="1849022"/>
    <lineage>
        <taxon>Bacteria</taxon>
        <taxon>Bacillati</taxon>
        <taxon>Actinomycetota</taxon>
        <taxon>Actinomycetes</taxon>
        <taxon>Micrococcales</taxon>
        <taxon>Demequinaceae</taxon>
        <taxon>Demequina</taxon>
    </lineage>
</organism>
<evidence type="ECO:0000256" key="7">
    <source>
        <dbReference type="ARBA" id="ARBA00023136"/>
    </source>
</evidence>
<keyword evidence="4" id="KW-1003">Cell membrane</keyword>
<evidence type="ECO:0000256" key="1">
    <source>
        <dbReference type="ARBA" id="ARBA00004651"/>
    </source>
</evidence>
<dbReference type="EMBL" id="BSUN01000001">
    <property type="protein sequence ID" value="GMA37630.1"/>
    <property type="molecule type" value="Genomic_DNA"/>
</dbReference>
<evidence type="ECO:0000256" key="6">
    <source>
        <dbReference type="ARBA" id="ARBA00022989"/>
    </source>
</evidence>
<keyword evidence="8" id="KW-0804">Transcription</keyword>
<evidence type="ECO:0000256" key="9">
    <source>
        <dbReference type="SAM" id="MobiDB-lite"/>
    </source>
</evidence>
<feature type="transmembrane region" description="Helical" evidence="10">
    <location>
        <begin position="250"/>
        <end position="269"/>
    </location>
</feature>
<evidence type="ECO:0000313" key="12">
    <source>
        <dbReference type="EMBL" id="GMA37630.1"/>
    </source>
</evidence>
<comment type="subunit">
    <text evidence="8">Forms a complex with the RNAP catalytic core and with free principal sigma factors.</text>
</comment>
<evidence type="ECO:0000259" key="11">
    <source>
        <dbReference type="SMART" id="SM00226"/>
    </source>
</evidence>
<reference evidence="13" key="1">
    <citation type="journal article" date="2019" name="Int. J. Syst. Evol. Microbiol.">
        <title>The Global Catalogue of Microorganisms (GCM) 10K type strain sequencing project: providing services to taxonomists for standard genome sequencing and annotation.</title>
        <authorList>
            <consortium name="The Broad Institute Genomics Platform"/>
            <consortium name="The Broad Institute Genome Sequencing Center for Infectious Disease"/>
            <person name="Wu L."/>
            <person name="Ma J."/>
        </authorList>
    </citation>
    <scope>NUCLEOTIDE SEQUENCE [LARGE SCALE GENOMIC DNA]</scope>
    <source>
        <strain evidence="13">NBRC 112299</strain>
    </source>
</reference>
<feature type="binding site" evidence="8">
    <location>
        <position position="588"/>
    </location>
    <ligand>
        <name>Zn(2+)</name>
        <dbReference type="ChEBI" id="CHEBI:29105"/>
    </ligand>
</feature>
<evidence type="ECO:0000256" key="2">
    <source>
        <dbReference type="ARBA" id="ARBA00010110"/>
    </source>
</evidence>
<dbReference type="InterPro" id="IPR038770">
    <property type="entry name" value="Na+/solute_symporter_sf"/>
</dbReference>
<comment type="subcellular location">
    <subcellularLocation>
        <location evidence="1">Cell membrane</location>
        <topology evidence="1">Multi-pass membrane protein</topology>
    </subcellularLocation>
</comment>
<feature type="binding site" evidence="8">
    <location>
        <position position="568"/>
    </location>
    <ligand>
        <name>Zn(2+)</name>
        <dbReference type="ChEBI" id="CHEBI:29105"/>
    </ligand>
</feature>